<feature type="region of interest" description="Disordered" evidence="3">
    <location>
        <begin position="1"/>
        <end position="74"/>
    </location>
</feature>
<dbReference type="FunFam" id="2.170.260.10:FF:000001">
    <property type="entry name" value="Protein argonaute-2"/>
    <property type="match status" value="1"/>
</dbReference>
<dbReference type="Pfam" id="PF16488">
    <property type="entry name" value="ArgoL2"/>
    <property type="match status" value="1"/>
</dbReference>
<feature type="domain" description="PAZ" evidence="4">
    <location>
        <begin position="315"/>
        <end position="428"/>
    </location>
</feature>
<dbReference type="InterPro" id="IPR045246">
    <property type="entry name" value="Piwi_ago-like"/>
</dbReference>
<evidence type="ECO:0000256" key="3">
    <source>
        <dbReference type="SAM" id="MobiDB-lite"/>
    </source>
</evidence>
<dbReference type="Gene3D" id="3.30.420.10">
    <property type="entry name" value="Ribonuclease H-like superfamily/Ribonuclease H"/>
    <property type="match status" value="1"/>
</dbReference>
<reference evidence="6" key="2">
    <citation type="submission" date="2018-10" db="UniProtKB">
        <authorList>
            <consortium name="EnsemblPlants"/>
        </authorList>
    </citation>
    <scope>IDENTIFICATION</scope>
</reference>
<dbReference type="GO" id="GO:0004521">
    <property type="term" value="F:RNA endonuclease activity"/>
    <property type="evidence" value="ECO:0000318"/>
    <property type="project" value="GO_Central"/>
</dbReference>
<feature type="domain" description="Piwi" evidence="5">
    <location>
        <begin position="604"/>
        <end position="925"/>
    </location>
</feature>
<evidence type="ECO:0000256" key="2">
    <source>
        <dbReference type="ARBA" id="ARBA00023158"/>
    </source>
</evidence>
<dbReference type="Gramene" id="TraesCSU02G081900.1">
    <property type="protein sequence ID" value="TraesCSU02G081900.1"/>
    <property type="gene ID" value="TraesCSU02G081900"/>
</dbReference>
<dbReference type="SMART" id="SM01163">
    <property type="entry name" value="DUF1785"/>
    <property type="match status" value="1"/>
</dbReference>
<dbReference type="Pfam" id="PF02170">
    <property type="entry name" value="PAZ"/>
    <property type="match status" value="1"/>
</dbReference>
<dbReference type="GeneID" id="123129208"/>
<protein>
    <submittedName>
        <fullName evidence="6">Uncharacterized protein</fullName>
    </submittedName>
</protein>
<dbReference type="InterPro" id="IPR014811">
    <property type="entry name" value="ArgoL1"/>
</dbReference>
<feature type="region of interest" description="Disordered" evidence="3">
    <location>
        <begin position="929"/>
        <end position="962"/>
    </location>
</feature>
<reference evidence="6" key="1">
    <citation type="submission" date="2018-08" db="EMBL/GenBank/DDBJ databases">
        <authorList>
            <person name="Rossello M."/>
        </authorList>
    </citation>
    <scope>NUCLEOTIDE SEQUENCE [LARGE SCALE GENOMIC DNA]</scope>
    <source>
        <strain evidence="6">cv. Chinese Spring</strain>
    </source>
</reference>
<dbReference type="InterPro" id="IPR032472">
    <property type="entry name" value="ArgoL2"/>
</dbReference>
<dbReference type="Gene3D" id="2.170.260.10">
    <property type="entry name" value="paz domain"/>
    <property type="match status" value="1"/>
</dbReference>
<dbReference type="CDD" id="cd02846">
    <property type="entry name" value="PAZ_argonaute_like"/>
    <property type="match status" value="1"/>
</dbReference>
<proteinExistence type="inferred from homology"/>
<evidence type="ECO:0000259" key="4">
    <source>
        <dbReference type="PROSITE" id="PS50821"/>
    </source>
</evidence>
<dbReference type="SMART" id="SM00949">
    <property type="entry name" value="PAZ"/>
    <property type="match status" value="1"/>
</dbReference>
<evidence type="ECO:0000259" key="5">
    <source>
        <dbReference type="PROSITE" id="PS50822"/>
    </source>
</evidence>
<comment type="similarity">
    <text evidence="1">Belongs to the argonaute family. Ago subfamily.</text>
</comment>
<dbReference type="Pfam" id="PF08699">
    <property type="entry name" value="ArgoL1"/>
    <property type="match status" value="1"/>
</dbReference>
<dbReference type="InterPro" id="IPR012337">
    <property type="entry name" value="RNaseH-like_sf"/>
</dbReference>
<dbReference type="Gramene" id="TraesNOR6A03G03448820.2">
    <property type="protein sequence ID" value="TraesNOR6A03G03448820.2"/>
    <property type="gene ID" value="TraesNOR6A03G03448820"/>
</dbReference>
<evidence type="ECO:0000256" key="1">
    <source>
        <dbReference type="ARBA" id="ARBA00008201"/>
    </source>
</evidence>
<dbReference type="FunFam" id="3.30.420.10:FF:000013">
    <property type="entry name" value="protein argonaute 10-like"/>
    <property type="match status" value="1"/>
</dbReference>
<dbReference type="InterPro" id="IPR036085">
    <property type="entry name" value="PAZ_dom_sf"/>
</dbReference>
<dbReference type="InterPro" id="IPR032473">
    <property type="entry name" value="Argonaute_Mid_dom"/>
</dbReference>
<dbReference type="PaxDb" id="4565-Traes_6AL_616161AAB.2"/>
<dbReference type="RefSeq" id="XP_044405385.1">
    <property type="nucleotide sequence ID" value="XM_044549450.1"/>
</dbReference>
<dbReference type="SMR" id="A0A3B6U5F4"/>
<dbReference type="Pfam" id="PF02171">
    <property type="entry name" value="Piwi"/>
    <property type="match status" value="1"/>
</dbReference>
<dbReference type="OrthoDB" id="10252740at2759"/>
<dbReference type="PROSITE" id="PS50821">
    <property type="entry name" value="PAZ"/>
    <property type="match status" value="1"/>
</dbReference>
<organism evidence="6">
    <name type="scientific">Triticum aestivum</name>
    <name type="common">Wheat</name>
    <dbReference type="NCBI Taxonomy" id="4565"/>
    <lineage>
        <taxon>Eukaryota</taxon>
        <taxon>Viridiplantae</taxon>
        <taxon>Streptophyta</taxon>
        <taxon>Embryophyta</taxon>
        <taxon>Tracheophyta</taxon>
        <taxon>Spermatophyta</taxon>
        <taxon>Magnoliopsida</taxon>
        <taxon>Liliopsida</taxon>
        <taxon>Poales</taxon>
        <taxon>Poaceae</taxon>
        <taxon>BOP clade</taxon>
        <taxon>Pooideae</taxon>
        <taxon>Triticodae</taxon>
        <taxon>Triticeae</taxon>
        <taxon>Triticinae</taxon>
        <taxon>Triticum</taxon>
    </lineage>
</organism>
<dbReference type="Gramene" id="TraesNOR6A03G03448820.1">
    <property type="protein sequence ID" value="TraesNOR6A03G03448820.1"/>
    <property type="gene ID" value="TraesNOR6A03G03448820"/>
</dbReference>
<dbReference type="CDD" id="cd04657">
    <property type="entry name" value="Piwi_ago-like"/>
    <property type="match status" value="1"/>
</dbReference>
<dbReference type="InterPro" id="IPR003165">
    <property type="entry name" value="Piwi"/>
</dbReference>
<keyword evidence="7" id="KW-1185">Reference proteome</keyword>
<dbReference type="Pfam" id="PF16486">
    <property type="entry name" value="ArgoN"/>
    <property type="match status" value="1"/>
</dbReference>
<dbReference type="GO" id="GO:0031047">
    <property type="term" value="P:regulatory ncRNA-mediated gene silencing"/>
    <property type="evidence" value="ECO:0000318"/>
    <property type="project" value="GO_Central"/>
</dbReference>
<dbReference type="PROSITE" id="PS50822">
    <property type="entry name" value="PIWI"/>
    <property type="match status" value="1"/>
</dbReference>
<dbReference type="SUPFAM" id="SSF53098">
    <property type="entry name" value="Ribonuclease H-like"/>
    <property type="match status" value="1"/>
</dbReference>
<dbReference type="SMART" id="SM00950">
    <property type="entry name" value="Piwi"/>
    <property type="match status" value="1"/>
</dbReference>
<dbReference type="SUPFAM" id="SSF101690">
    <property type="entry name" value="PAZ domain"/>
    <property type="match status" value="1"/>
</dbReference>
<accession>A0A3B6U5F4</accession>
<dbReference type="PANTHER" id="PTHR22891">
    <property type="entry name" value="EUKARYOTIC TRANSLATION INITIATION FACTOR 2C"/>
    <property type="match status" value="1"/>
</dbReference>
<feature type="compositionally biased region" description="Low complexity" evidence="3">
    <location>
        <begin position="17"/>
        <end position="34"/>
    </location>
</feature>
<sequence>MGSRRGRPQQQYPPPAAAAEGPRPGGPFPLQQQPQGGGRGAPPQQPRHDAAAGRGRGRAARGAGPSSAPAAGPLGRLAPELRQAMEETSPTQAEAAIPASSKAIRFPLRPGKGSAGTRCLVKANHFIAQLPDKDLHHYDVSITPEVTSRVVNRAVINELVSLHRAAYLGGRLPAYDGRKSLYTAGPLPFTSKEFQITLLDDDDGSGAQRRQRNFKVVIKFAARADLHRLGMFLAGRHAEAPQEALQVLDIVLRELPSARYAPFGRSFFSPDLGRRQPLGDGLESWRGFYQSIRPTQMGLSLNIDMSATAFIEPLPVIDYAAQLLRSDIHSRPLSDAERVKIKKALRGVKVEVTHRGNMRRKYRISGLTTQATRELTFPVDEGGTVKSVVQYFQETYGFAIQHTYLPCLQVGNQQRPNYLPMEVCKIVEGQRYSKRLNQNQIRALLDETCQYPRDRERDITQMVKHNAYQEDPYAKEFGIKISDCLASVDARILPAPRLKYNETGREKDCIPRVGQWNMMNKKMVNGGKVRSWMCVNFARNVPDKLARDFCHQLAQMCQDSGMDFALEPVLPPMSARPDQVERALKARYHEAMNILGPQRRELDLLIGILPDNNGSLYGDLKRVCEIDLGIVSQCCCTKQVFKLNKQIYANIALKINVKVGGRNTVLVDALSRRIPLVTDRPTIIFGADVTHPHPGEDSSPSIAAVVASQDWPEVTRYAGLVSAQAHRQELIEDLYKVRQDPQKGPVSSGMIRELLISFKKSTGEKPQRIIFYRDGVSEGQFYQVLLFELNAIRKACASLEANYQPQVTFIVVQKRHHTRLFAHNHNDKNSMDRSGNILPGTVVDTKICHPTEFDFYLCSHAGIKGTSRPAHYHVLWDENNFTADGLQTLTNNLCYTYARCTRSVSIVPPAYYAHLAAFRARFYMEPESSDSGSMASGPGGRGPTSGSSASHGTRAPGGAAVKPLPALKDNVKNVMFYC</sequence>
<dbReference type="Gene3D" id="3.40.50.2300">
    <property type="match status" value="1"/>
</dbReference>
<dbReference type="FunFam" id="3.40.50.2300:FF:000110">
    <property type="entry name" value="Argonaute 10"/>
    <property type="match status" value="1"/>
</dbReference>
<dbReference type="InterPro" id="IPR032474">
    <property type="entry name" value="Argonaute_N"/>
</dbReference>
<gene>
    <name evidence="6" type="primary">LOC123129208</name>
</gene>
<keyword evidence="2" id="KW-0943">RNA-mediated gene silencing</keyword>
<dbReference type="Proteomes" id="UP000019116">
    <property type="component" value="Chromosome Un"/>
</dbReference>
<dbReference type="STRING" id="4565.A0A3B6U5F4"/>
<dbReference type="EnsemblPlants" id="TraesCSU02G081900.1">
    <property type="protein sequence ID" value="TraesCSU02G081900.1"/>
    <property type="gene ID" value="TraesCSU02G081900"/>
</dbReference>
<dbReference type="GO" id="GO:0005737">
    <property type="term" value="C:cytoplasm"/>
    <property type="evidence" value="ECO:0000318"/>
    <property type="project" value="GO_Central"/>
</dbReference>
<dbReference type="GO" id="GO:0003723">
    <property type="term" value="F:RNA binding"/>
    <property type="evidence" value="ECO:0000318"/>
    <property type="project" value="GO_Central"/>
</dbReference>
<dbReference type="AlphaFoldDB" id="A0A3B6U5F4"/>
<evidence type="ECO:0000313" key="7">
    <source>
        <dbReference type="Proteomes" id="UP000019116"/>
    </source>
</evidence>
<dbReference type="OMA" id="CHELADF"/>
<name>A0A3B6U5F4_WHEAT</name>
<dbReference type="Pfam" id="PF16487">
    <property type="entry name" value="ArgoMid"/>
    <property type="match status" value="1"/>
</dbReference>
<feature type="compositionally biased region" description="Low complexity" evidence="3">
    <location>
        <begin position="60"/>
        <end position="74"/>
    </location>
</feature>
<evidence type="ECO:0000313" key="6">
    <source>
        <dbReference type="EnsemblPlants" id="TraesCSU02G081900.1"/>
    </source>
</evidence>
<dbReference type="GO" id="GO:0005634">
    <property type="term" value="C:nucleus"/>
    <property type="evidence" value="ECO:0000318"/>
    <property type="project" value="GO_Central"/>
</dbReference>
<dbReference type="InterPro" id="IPR036397">
    <property type="entry name" value="RNaseH_sf"/>
</dbReference>
<dbReference type="KEGG" id="taes:123129208"/>
<dbReference type="InterPro" id="IPR003100">
    <property type="entry name" value="PAZ_dom"/>
</dbReference>
<dbReference type="Gramene" id="TraesNOR6A03G03448820.3">
    <property type="protein sequence ID" value="TraesNOR6A03G03448820.3"/>
    <property type="gene ID" value="TraesNOR6A03G03448820"/>
</dbReference>